<feature type="domain" description="HhH-GPD" evidence="6">
    <location>
        <begin position="128"/>
        <end position="288"/>
    </location>
</feature>
<keyword evidence="8" id="KW-1185">Reference proteome</keyword>
<keyword evidence="5" id="KW-0234">DNA repair</keyword>
<evidence type="ECO:0000256" key="4">
    <source>
        <dbReference type="ARBA" id="ARBA00022763"/>
    </source>
</evidence>
<dbReference type="OrthoDB" id="9785929at2"/>
<evidence type="ECO:0000256" key="5">
    <source>
        <dbReference type="ARBA" id="ARBA00023204"/>
    </source>
</evidence>
<dbReference type="InterPro" id="IPR003265">
    <property type="entry name" value="HhH-GPD_domain"/>
</dbReference>
<organism evidence="7 8">
    <name type="scientific">Salinibacillus kushneri</name>
    <dbReference type="NCBI Taxonomy" id="237682"/>
    <lineage>
        <taxon>Bacteria</taxon>
        <taxon>Bacillati</taxon>
        <taxon>Bacillota</taxon>
        <taxon>Bacilli</taxon>
        <taxon>Bacillales</taxon>
        <taxon>Bacillaceae</taxon>
        <taxon>Salinibacillus</taxon>
    </lineage>
</organism>
<dbReference type="SMART" id="SM00478">
    <property type="entry name" value="ENDO3c"/>
    <property type="match status" value="1"/>
</dbReference>
<dbReference type="CDD" id="cd00056">
    <property type="entry name" value="ENDO3c"/>
    <property type="match status" value="1"/>
</dbReference>
<comment type="catalytic activity">
    <reaction evidence="1">
        <text>Hydrolysis of alkylated DNA, releasing 3-methyladenine, 3-methylguanine, 7-methylguanine and 7-methyladenine.</text>
        <dbReference type="EC" id="3.2.2.21"/>
    </reaction>
</comment>
<proteinExistence type="inferred from homology"/>
<comment type="similarity">
    <text evidence="2">Belongs to the alkylbase DNA glycosidase AlkA family.</text>
</comment>
<dbReference type="Pfam" id="PF00730">
    <property type="entry name" value="HhH-GPD"/>
    <property type="match status" value="1"/>
</dbReference>
<dbReference type="Proteomes" id="UP000199095">
    <property type="component" value="Unassembled WGS sequence"/>
</dbReference>
<dbReference type="EC" id="3.2.2.21" evidence="3"/>
<dbReference type="Gene3D" id="1.10.340.30">
    <property type="entry name" value="Hypothetical protein, domain 2"/>
    <property type="match status" value="1"/>
</dbReference>
<name>A0A1I0GQT9_9BACI</name>
<evidence type="ECO:0000256" key="2">
    <source>
        <dbReference type="ARBA" id="ARBA00010817"/>
    </source>
</evidence>
<sequence length="289" mass="33885">MWTKEVSINGLFDFDYTLLRFSFDPLVDLNCDERWVRIPLRMGSEKHIIKVQALGTTEEPKFRIQGYDEEKQEELSARVESIFLWDRKLDSIYRFYQQTRLAPLFDQYPGTPIVKDFNPYDALMKTIIHQQLNMKFAYTLSTRYIQSFGEEVDGVWFQPQPEKVASLDYSQLRKLQFSQRKAEYVIDTSRMIADGKLHLGELAGLSDEEVFRILTKIRGIGPWTVENWLLFGLGRENLLPAADIGIQNALKKFWGLNAKPHKDEIYKMGEDWAPYRSYASLTLWRSIES</sequence>
<dbReference type="FunFam" id="1.10.340.30:FF:000004">
    <property type="entry name" value="DNA-3-methyladenine glycosylase II"/>
    <property type="match status" value="1"/>
</dbReference>
<dbReference type="PANTHER" id="PTHR43003:SF5">
    <property type="entry name" value="DNA-3-METHYLADENINE GLYCOSYLASE"/>
    <property type="match status" value="1"/>
</dbReference>
<dbReference type="PANTHER" id="PTHR43003">
    <property type="entry name" value="DNA-3-METHYLADENINE GLYCOSYLASE"/>
    <property type="match status" value="1"/>
</dbReference>
<dbReference type="GO" id="GO:0043916">
    <property type="term" value="F:DNA-7-methylguanine glycosylase activity"/>
    <property type="evidence" value="ECO:0007669"/>
    <property type="project" value="TreeGrafter"/>
</dbReference>
<dbReference type="InterPro" id="IPR011257">
    <property type="entry name" value="DNA_glycosylase"/>
</dbReference>
<evidence type="ECO:0000313" key="7">
    <source>
        <dbReference type="EMBL" id="SET72779.1"/>
    </source>
</evidence>
<dbReference type="Gene3D" id="1.10.1670.40">
    <property type="match status" value="1"/>
</dbReference>
<dbReference type="InterPro" id="IPR051912">
    <property type="entry name" value="Alkylbase_DNA_Glycosylase/TA"/>
</dbReference>
<evidence type="ECO:0000259" key="6">
    <source>
        <dbReference type="SMART" id="SM00478"/>
    </source>
</evidence>
<dbReference type="SUPFAM" id="SSF48150">
    <property type="entry name" value="DNA-glycosylase"/>
    <property type="match status" value="1"/>
</dbReference>
<accession>A0A1I0GQT9</accession>
<dbReference type="GO" id="GO:0032993">
    <property type="term" value="C:protein-DNA complex"/>
    <property type="evidence" value="ECO:0007669"/>
    <property type="project" value="TreeGrafter"/>
</dbReference>
<dbReference type="STRING" id="237682.SAMN05421676_10796"/>
<reference evidence="8" key="1">
    <citation type="submission" date="2016-10" db="EMBL/GenBank/DDBJ databases">
        <authorList>
            <person name="Varghese N."/>
            <person name="Submissions S."/>
        </authorList>
    </citation>
    <scope>NUCLEOTIDE SEQUENCE [LARGE SCALE GENOMIC DNA]</scope>
    <source>
        <strain evidence="8">CGMCC 1.3566</strain>
    </source>
</reference>
<evidence type="ECO:0000313" key="8">
    <source>
        <dbReference type="Proteomes" id="UP000199095"/>
    </source>
</evidence>
<evidence type="ECO:0000256" key="3">
    <source>
        <dbReference type="ARBA" id="ARBA00012000"/>
    </source>
</evidence>
<keyword evidence="4" id="KW-0227">DNA damage</keyword>
<dbReference type="GO" id="GO:0005737">
    <property type="term" value="C:cytoplasm"/>
    <property type="evidence" value="ECO:0007669"/>
    <property type="project" value="TreeGrafter"/>
</dbReference>
<dbReference type="AlphaFoldDB" id="A0A1I0GQT9"/>
<dbReference type="GO" id="GO:0006285">
    <property type="term" value="P:base-excision repair, AP site formation"/>
    <property type="evidence" value="ECO:0007669"/>
    <property type="project" value="TreeGrafter"/>
</dbReference>
<dbReference type="EMBL" id="FOHJ01000007">
    <property type="protein sequence ID" value="SET72779.1"/>
    <property type="molecule type" value="Genomic_DNA"/>
</dbReference>
<gene>
    <name evidence="7" type="ORF">SAMN05421676_10796</name>
</gene>
<protein>
    <recommendedName>
        <fullName evidence="3">DNA-3-methyladenine glycosylase II</fullName>
        <ecNumber evidence="3">3.2.2.21</ecNumber>
    </recommendedName>
</protein>
<dbReference type="GO" id="GO:0032131">
    <property type="term" value="F:alkylated DNA binding"/>
    <property type="evidence" value="ECO:0007669"/>
    <property type="project" value="TreeGrafter"/>
</dbReference>
<dbReference type="RefSeq" id="WP_093135707.1">
    <property type="nucleotide sequence ID" value="NZ_FOHJ01000007.1"/>
</dbReference>
<dbReference type="GO" id="GO:0008725">
    <property type="term" value="F:DNA-3-methyladenine glycosylase activity"/>
    <property type="evidence" value="ECO:0007669"/>
    <property type="project" value="TreeGrafter"/>
</dbReference>
<dbReference type="GO" id="GO:0006307">
    <property type="term" value="P:DNA alkylation repair"/>
    <property type="evidence" value="ECO:0007669"/>
    <property type="project" value="TreeGrafter"/>
</dbReference>
<evidence type="ECO:0000256" key="1">
    <source>
        <dbReference type="ARBA" id="ARBA00000086"/>
    </source>
</evidence>